<sequence>MATSTTYNRAFWNVMKGKEENNQTLSEGFDNVGAYVAPDEFREDFNTALAKENIFRRFATVINLSSAEGKIQAVSSTGTADWVEDGDPIPESADRFTQFLVKSYKLASLVKLNRSFVTDMNFNL</sequence>
<gene>
    <name evidence="3" type="ORF">SAMN02745973_01180</name>
</gene>
<name>A0A1T4M4K3_9FIRM</name>
<feature type="domain" description="Phage capsid-like C-terminal" evidence="2">
    <location>
        <begin position="33"/>
        <end position="124"/>
    </location>
</feature>
<protein>
    <submittedName>
        <fullName evidence="3">Phage major capsid protein, HK97 family</fullName>
    </submittedName>
</protein>
<dbReference type="AlphaFoldDB" id="A0A1T4M4K3"/>
<reference evidence="3 4" key="1">
    <citation type="submission" date="2017-02" db="EMBL/GenBank/DDBJ databases">
        <authorList>
            <person name="Peterson S.W."/>
        </authorList>
    </citation>
    <scope>NUCLEOTIDE SEQUENCE [LARGE SCALE GENOMIC DNA]</scope>
    <source>
        <strain evidence="3 4">DSM 15102</strain>
    </source>
</reference>
<evidence type="ECO:0000256" key="1">
    <source>
        <dbReference type="ARBA" id="ARBA00004328"/>
    </source>
</evidence>
<dbReference type="EMBL" id="FUWV01000006">
    <property type="protein sequence ID" value="SJZ61674.1"/>
    <property type="molecule type" value="Genomic_DNA"/>
</dbReference>
<keyword evidence="4" id="KW-1185">Reference proteome</keyword>
<dbReference type="Proteomes" id="UP000196365">
    <property type="component" value="Unassembled WGS sequence"/>
</dbReference>
<dbReference type="NCBIfam" id="TIGR01554">
    <property type="entry name" value="major_cap_HK97"/>
    <property type="match status" value="1"/>
</dbReference>
<evidence type="ECO:0000259" key="2">
    <source>
        <dbReference type="Pfam" id="PF05065"/>
    </source>
</evidence>
<dbReference type="Pfam" id="PF05065">
    <property type="entry name" value="Phage_capsid"/>
    <property type="match status" value="1"/>
</dbReference>
<evidence type="ECO:0000313" key="3">
    <source>
        <dbReference type="EMBL" id="SJZ61674.1"/>
    </source>
</evidence>
<dbReference type="SUPFAM" id="SSF56563">
    <property type="entry name" value="Major capsid protein gp5"/>
    <property type="match status" value="1"/>
</dbReference>
<proteinExistence type="predicted"/>
<dbReference type="InterPro" id="IPR054612">
    <property type="entry name" value="Phage_capsid-like_C"/>
</dbReference>
<comment type="subcellular location">
    <subcellularLocation>
        <location evidence="1">Virion</location>
    </subcellularLocation>
</comment>
<evidence type="ECO:0000313" key="4">
    <source>
        <dbReference type="Proteomes" id="UP000196365"/>
    </source>
</evidence>
<dbReference type="InterPro" id="IPR024455">
    <property type="entry name" value="Phage_capsid"/>
</dbReference>
<accession>A0A1T4M4K3</accession>
<organism evidence="3 4">
    <name type="scientific">Garciella nitratireducens DSM 15102</name>
    <dbReference type="NCBI Taxonomy" id="1121911"/>
    <lineage>
        <taxon>Bacteria</taxon>
        <taxon>Bacillati</taxon>
        <taxon>Bacillota</taxon>
        <taxon>Clostridia</taxon>
        <taxon>Eubacteriales</taxon>
        <taxon>Eubacteriaceae</taxon>
        <taxon>Garciella</taxon>
    </lineage>
</organism>